<gene>
    <name evidence="2" type="ORF">HNQ39_000607</name>
</gene>
<organism evidence="2 3">
    <name type="scientific">Armatimonas rosea</name>
    <dbReference type="NCBI Taxonomy" id="685828"/>
    <lineage>
        <taxon>Bacteria</taxon>
        <taxon>Bacillati</taxon>
        <taxon>Armatimonadota</taxon>
        <taxon>Armatimonadia</taxon>
        <taxon>Armatimonadales</taxon>
        <taxon>Armatimonadaceae</taxon>
        <taxon>Armatimonas</taxon>
    </lineage>
</organism>
<keyword evidence="3" id="KW-1185">Reference proteome</keyword>
<dbReference type="RefSeq" id="WP_184192468.1">
    <property type="nucleotide sequence ID" value="NZ_JACHGW010000001.1"/>
</dbReference>
<dbReference type="EMBL" id="JACHGW010000001">
    <property type="protein sequence ID" value="MBB6048845.1"/>
    <property type="molecule type" value="Genomic_DNA"/>
</dbReference>
<evidence type="ECO:0000256" key="1">
    <source>
        <dbReference type="SAM" id="MobiDB-lite"/>
    </source>
</evidence>
<evidence type="ECO:0000313" key="2">
    <source>
        <dbReference type="EMBL" id="MBB6048845.1"/>
    </source>
</evidence>
<feature type="region of interest" description="Disordered" evidence="1">
    <location>
        <begin position="188"/>
        <end position="234"/>
    </location>
</feature>
<comment type="caution">
    <text evidence="2">The sequence shown here is derived from an EMBL/GenBank/DDBJ whole genome shotgun (WGS) entry which is preliminary data.</text>
</comment>
<reference evidence="2 3" key="1">
    <citation type="submission" date="2020-08" db="EMBL/GenBank/DDBJ databases">
        <title>Genomic Encyclopedia of Type Strains, Phase IV (KMG-IV): sequencing the most valuable type-strain genomes for metagenomic binning, comparative biology and taxonomic classification.</title>
        <authorList>
            <person name="Goeker M."/>
        </authorList>
    </citation>
    <scope>NUCLEOTIDE SEQUENCE [LARGE SCALE GENOMIC DNA]</scope>
    <source>
        <strain evidence="2 3">DSM 23562</strain>
    </source>
</reference>
<name>A0A7W9SLI9_ARMRO</name>
<evidence type="ECO:0000313" key="3">
    <source>
        <dbReference type="Proteomes" id="UP000520814"/>
    </source>
</evidence>
<accession>A0A7W9SLI9</accession>
<dbReference type="Proteomes" id="UP000520814">
    <property type="component" value="Unassembled WGS sequence"/>
</dbReference>
<proteinExistence type="predicted"/>
<sequence length="840" mass="91588">MFRQPPTLRPATQALLERIAWTPTERGPLLIVGPERIIQTGPGSRMGPSLFASPGATEVNVLELATKLKRRLVHTTGLSALVPEFYWPLNPPQTQQLSPQDALLALAASLDPRQWQLLCGQSGLRARDLSTTQQGFVRALLPPILATTRNPQAAPVPAEAIAQGSLQLKRGISFSYVYQDEKLNQGGGGTFGGRGISGDTRPQLTRGFPNPRNANGRDSGGVPNQLKPSQLDYKNPSLTRRIPLEGATTVGELLLRASQATGLELLADKRIGEQPVWSKQAPGQSAAVGEVLELLALSVTGAFRLIDVPGKSRAWVLTDDIEGLAPRIARQQKAAQEAEKPKEAQRQAMIERLKAAQPTSPIPYDNSYGLDSSILKQLEETQKKETWGYAVVPLSGLSPTIAQQLKENIQSTVQEQAAGQSRSSINGIVNPPLDSSRIKIASRQLLLTFEVPGFGVYNDDFSGFQLDNALRQARQAAEPNTIPPAPPRPKLSTQIAVFAPASPAEAQRVVEAAAAAKLAQLWISTDGARLEPLKAALAEGKKRGIPIVAQVVLSQLPSSAPADQDWFDKPALYRVPDSPETRRALLPLLRTLASLPGLAGLALAETVAPGYISPRANRFGGTTAQEYGYTPERRLAFLRSEGYDPIDLTGRGESGELRRPMSMGMMVRRPSPDAPAPASPPDPFTRWNALRFAANKALLTEVFSALKSANPRLTLWIEGRQESQLLNSWYGTWERPEPFPTYRVPGFGDSGEEAPFEADDVKQARRFSKEVLFANSYPDPLLETMRSRRARESVTAWWTELLNGEVREKGVFPWDGAVLDLRTLPTDEALRVFKAIQLSL</sequence>
<protein>
    <submittedName>
        <fullName evidence="2">Uncharacterized protein</fullName>
    </submittedName>
</protein>
<dbReference type="AlphaFoldDB" id="A0A7W9SLI9"/>